<protein>
    <submittedName>
        <fullName evidence="1">Uncharacterized protein</fullName>
    </submittedName>
</protein>
<dbReference type="EMBL" id="JAIRBC010000010">
    <property type="protein sequence ID" value="MCG2460709.1"/>
    <property type="molecule type" value="Genomic_DNA"/>
</dbReference>
<proteinExistence type="predicted"/>
<evidence type="ECO:0000313" key="1">
    <source>
        <dbReference type="EMBL" id="MCG2460709.1"/>
    </source>
</evidence>
<keyword evidence="2" id="KW-1185">Reference proteome</keyword>
<evidence type="ECO:0000313" key="2">
    <source>
        <dbReference type="Proteomes" id="UP001200642"/>
    </source>
</evidence>
<comment type="caution">
    <text evidence="1">The sequence shown here is derived from an EMBL/GenBank/DDBJ whole genome shotgun (WGS) entry which is preliminary data.</text>
</comment>
<dbReference type="RefSeq" id="WP_317901859.1">
    <property type="nucleotide sequence ID" value="NZ_JAIRBC010000010.1"/>
</dbReference>
<dbReference type="AlphaFoldDB" id="A0AAE3JPF0"/>
<organism evidence="1 2">
    <name type="scientific">Cerina litoralis</name>
    <dbReference type="NCBI Taxonomy" id="2874477"/>
    <lineage>
        <taxon>Bacteria</taxon>
        <taxon>Pseudomonadati</taxon>
        <taxon>Bacteroidota</taxon>
        <taxon>Flavobacteriia</taxon>
        <taxon>Flavobacteriales</taxon>
        <taxon>Flavobacteriaceae</taxon>
        <taxon>Cerina</taxon>
    </lineage>
</organism>
<reference evidence="1" key="1">
    <citation type="submission" date="2023-02" db="EMBL/GenBank/DDBJ databases">
        <title>Genome of Flavobacteriaceae gen. nov. sp. strain F89.</title>
        <authorList>
            <person name="Wang Y."/>
        </authorList>
    </citation>
    <scope>NUCLEOTIDE SEQUENCE</scope>
    <source>
        <strain evidence="1">F89</strain>
    </source>
</reference>
<dbReference type="Proteomes" id="UP001200642">
    <property type="component" value="Unassembled WGS sequence"/>
</dbReference>
<accession>A0AAE3JPF0</accession>
<gene>
    <name evidence="1" type="ORF">K8352_08115</name>
</gene>
<name>A0AAE3JPF0_9FLAO</name>
<sequence length="48" mass="5469">MLGWVFPESKVVDPEGGFAGRFGIKRVLKDEILKGSPEREVFYEGFNH</sequence>